<name>A0A846QEQ5_9BACT</name>
<dbReference type="EMBL" id="JAATJA010000001">
    <property type="protein sequence ID" value="NJB66838.1"/>
    <property type="molecule type" value="Genomic_DNA"/>
</dbReference>
<dbReference type="PROSITE" id="PS51311">
    <property type="entry name" value="SCGB"/>
    <property type="match status" value="1"/>
</dbReference>
<dbReference type="Proteomes" id="UP000580856">
    <property type="component" value="Unassembled WGS sequence"/>
</dbReference>
<evidence type="ECO:0008006" key="3">
    <source>
        <dbReference type="Google" id="ProtNLM"/>
    </source>
</evidence>
<proteinExistence type="predicted"/>
<dbReference type="GO" id="GO:0008146">
    <property type="term" value="F:sulfotransferase activity"/>
    <property type="evidence" value="ECO:0007669"/>
    <property type="project" value="InterPro"/>
</dbReference>
<dbReference type="RefSeq" id="WP_167939938.1">
    <property type="nucleotide sequence ID" value="NZ_JAATJA010000001.1"/>
</dbReference>
<dbReference type="InterPro" id="IPR016126">
    <property type="entry name" value="Secretoglobin"/>
</dbReference>
<gene>
    <name evidence="1" type="ORF">GGQ74_000478</name>
</gene>
<comment type="caution">
    <text evidence="1">The sequence shown here is derived from an EMBL/GenBank/DDBJ whole genome shotgun (WGS) entry which is preliminary data.</text>
</comment>
<sequence>MYLNIRGPYERYYYCHIRKCAGAAINRIFLNAIDNESGFMFGDVGRGNVVYYKGLVFAGETRDFIENGRFLYASSLSPFHEMRIPDRTFIFSTFRDPAARILSLYRTLLRQRDLPEKNDDSSAECQWLGDSFMDFLDTIPQRELMRQLYMFSPSFDVGEAYNCIRRLGAYFFVEDMDCSLRMLSSLFNVPLCNTTVNHGCNTIALSPPEAVRLRTMLKDEYRLVRRLRQAYNTFVFPKPANVAGA</sequence>
<dbReference type="Pfam" id="PF03567">
    <property type="entry name" value="Sulfotransfer_2"/>
    <property type="match status" value="1"/>
</dbReference>
<evidence type="ECO:0000313" key="1">
    <source>
        <dbReference type="EMBL" id="NJB66838.1"/>
    </source>
</evidence>
<protein>
    <recommendedName>
        <fullName evidence="3">Sulfotransferase family protein</fullName>
    </recommendedName>
</protein>
<keyword evidence="2" id="KW-1185">Reference proteome</keyword>
<reference evidence="1 2" key="1">
    <citation type="submission" date="2020-03" db="EMBL/GenBank/DDBJ databases">
        <title>Genomic Encyclopedia of Type Strains, Phase IV (KMG-IV): sequencing the most valuable type-strain genomes for metagenomic binning, comparative biology and taxonomic classification.</title>
        <authorList>
            <person name="Goeker M."/>
        </authorList>
    </citation>
    <scope>NUCLEOTIDE SEQUENCE [LARGE SCALE GENOMIC DNA]</scope>
    <source>
        <strain evidence="1 2">DSM 24233</strain>
    </source>
</reference>
<organism evidence="1 2">
    <name type="scientific">Desulfobaculum xiamenense</name>
    <dbReference type="NCBI Taxonomy" id="995050"/>
    <lineage>
        <taxon>Bacteria</taxon>
        <taxon>Pseudomonadati</taxon>
        <taxon>Thermodesulfobacteriota</taxon>
        <taxon>Desulfovibrionia</taxon>
        <taxon>Desulfovibrionales</taxon>
        <taxon>Desulfovibrionaceae</taxon>
        <taxon>Desulfobaculum</taxon>
    </lineage>
</organism>
<accession>A0A846QEQ5</accession>
<dbReference type="GO" id="GO:0016020">
    <property type="term" value="C:membrane"/>
    <property type="evidence" value="ECO:0007669"/>
    <property type="project" value="InterPro"/>
</dbReference>
<dbReference type="Gene3D" id="3.40.50.300">
    <property type="entry name" value="P-loop containing nucleotide triphosphate hydrolases"/>
    <property type="match status" value="1"/>
</dbReference>
<dbReference type="AlphaFoldDB" id="A0A846QEQ5"/>
<evidence type="ECO:0000313" key="2">
    <source>
        <dbReference type="Proteomes" id="UP000580856"/>
    </source>
</evidence>
<dbReference type="InterPro" id="IPR027417">
    <property type="entry name" value="P-loop_NTPase"/>
</dbReference>
<dbReference type="InterPro" id="IPR005331">
    <property type="entry name" value="Sulfotransferase"/>
</dbReference>